<organism evidence="1 2">
    <name type="scientific">Granulicella sibirica</name>
    <dbReference type="NCBI Taxonomy" id="2479048"/>
    <lineage>
        <taxon>Bacteria</taxon>
        <taxon>Pseudomonadati</taxon>
        <taxon>Acidobacteriota</taxon>
        <taxon>Terriglobia</taxon>
        <taxon>Terriglobales</taxon>
        <taxon>Acidobacteriaceae</taxon>
        <taxon>Granulicella</taxon>
    </lineage>
</organism>
<dbReference type="Proteomes" id="UP000289437">
    <property type="component" value="Unassembled WGS sequence"/>
</dbReference>
<evidence type="ECO:0000313" key="2">
    <source>
        <dbReference type="Proteomes" id="UP000289437"/>
    </source>
</evidence>
<comment type="caution">
    <text evidence="1">The sequence shown here is derived from an EMBL/GenBank/DDBJ whole genome shotgun (WGS) entry which is preliminary data.</text>
</comment>
<evidence type="ECO:0000313" key="1">
    <source>
        <dbReference type="EMBL" id="RXH53877.1"/>
    </source>
</evidence>
<reference evidence="1 2" key="1">
    <citation type="submission" date="2018-11" db="EMBL/GenBank/DDBJ databases">
        <authorList>
            <person name="Mardanov A.V."/>
            <person name="Ravin N.V."/>
            <person name="Dedysh S.N."/>
        </authorList>
    </citation>
    <scope>NUCLEOTIDE SEQUENCE [LARGE SCALE GENOMIC DNA]</scope>
    <source>
        <strain evidence="1 2">AF10</strain>
    </source>
</reference>
<sequence>MIPFPSSSINVLRIYLRTVKEKAHEKKPMIYVEPRIIATSNAQTTA</sequence>
<proteinExistence type="predicted"/>
<keyword evidence="2" id="KW-1185">Reference proteome</keyword>
<reference evidence="2" key="2">
    <citation type="submission" date="2019-02" db="EMBL/GenBank/DDBJ databases">
        <title>Granulicella sibirica sp. nov., a psychrotolerant acidobacterium isolated from an organic soil layer in forested tundra, West Siberia.</title>
        <authorList>
            <person name="Oshkin I.Y."/>
            <person name="Kulichevskaya I.S."/>
            <person name="Rijpstra W.I.C."/>
            <person name="Sinninghe Damste J.S."/>
            <person name="Rakitin A.L."/>
            <person name="Ravin N.V."/>
            <person name="Dedysh S.N."/>
        </authorList>
    </citation>
    <scope>NUCLEOTIDE SEQUENCE [LARGE SCALE GENOMIC DNA]</scope>
    <source>
        <strain evidence="2">AF10</strain>
    </source>
</reference>
<gene>
    <name evidence="1" type="ORF">GRAN_5215</name>
</gene>
<dbReference type="EMBL" id="RDSM01000007">
    <property type="protein sequence ID" value="RXH53877.1"/>
    <property type="molecule type" value="Genomic_DNA"/>
</dbReference>
<protein>
    <submittedName>
        <fullName evidence="1">Uncharacterized protein</fullName>
    </submittedName>
</protein>
<name>A0A4Q0ST93_9BACT</name>
<dbReference type="AlphaFoldDB" id="A0A4Q0ST93"/>
<accession>A0A4Q0ST93</accession>